<keyword evidence="4 5" id="KW-0671">Queuosine biosynthesis</keyword>
<dbReference type="NCBIfam" id="TIGR00430">
    <property type="entry name" value="Q_tRNA_tgt"/>
    <property type="match status" value="1"/>
</dbReference>
<accession>A0A6B1DVE8</accession>
<gene>
    <name evidence="5 7" type="primary">tgt</name>
    <name evidence="7" type="ORF">F4Y08_11805</name>
</gene>
<dbReference type="PANTHER" id="PTHR46499:SF1">
    <property type="entry name" value="QUEUINE TRNA-RIBOSYLTRANSFERASE"/>
    <property type="match status" value="1"/>
</dbReference>
<dbReference type="GO" id="GO:0005829">
    <property type="term" value="C:cytosol"/>
    <property type="evidence" value="ECO:0007669"/>
    <property type="project" value="TreeGrafter"/>
</dbReference>
<dbReference type="AlphaFoldDB" id="A0A6B1DVE8"/>
<comment type="catalytic activity">
    <reaction evidence="5">
        <text>7-aminomethyl-7-carbaguanine + guanosine(34) in tRNA = 7-aminomethyl-7-carbaguanosine(34) in tRNA + guanine</text>
        <dbReference type="Rhea" id="RHEA:24104"/>
        <dbReference type="Rhea" id="RHEA-COMP:10341"/>
        <dbReference type="Rhea" id="RHEA-COMP:10342"/>
        <dbReference type="ChEBI" id="CHEBI:16235"/>
        <dbReference type="ChEBI" id="CHEBI:58703"/>
        <dbReference type="ChEBI" id="CHEBI:74269"/>
        <dbReference type="ChEBI" id="CHEBI:82833"/>
        <dbReference type="EC" id="2.4.2.29"/>
    </reaction>
</comment>
<evidence type="ECO:0000256" key="4">
    <source>
        <dbReference type="ARBA" id="ARBA00022785"/>
    </source>
</evidence>
<dbReference type="InterPro" id="IPR036511">
    <property type="entry name" value="TGT-like_sf"/>
</dbReference>
<feature type="binding site" evidence="5">
    <location>
        <position position="305"/>
    </location>
    <ligand>
        <name>Zn(2+)</name>
        <dbReference type="ChEBI" id="CHEBI:29105"/>
    </ligand>
</feature>
<protein>
    <recommendedName>
        <fullName evidence="5">Queuine tRNA-ribosyltransferase</fullName>
        <ecNumber evidence="5">2.4.2.29</ecNumber>
    </recommendedName>
    <alternativeName>
        <fullName evidence="5">Guanine insertion enzyme</fullName>
    </alternativeName>
    <alternativeName>
        <fullName evidence="5">tRNA-guanine transglycosylase</fullName>
    </alternativeName>
</protein>
<feature type="active site" description="Proton acceptor" evidence="5">
    <location>
        <position position="93"/>
    </location>
</feature>
<dbReference type="PANTHER" id="PTHR46499">
    <property type="entry name" value="QUEUINE TRNA-RIBOSYLTRANSFERASE"/>
    <property type="match status" value="1"/>
</dbReference>
<evidence type="ECO:0000256" key="5">
    <source>
        <dbReference type="HAMAP-Rule" id="MF_00168"/>
    </source>
</evidence>
<feature type="region of interest" description="RNA binding" evidence="5">
    <location>
        <begin position="246"/>
        <end position="252"/>
    </location>
</feature>
<feature type="binding site" evidence="5">
    <location>
        <position position="147"/>
    </location>
    <ligand>
        <name>substrate</name>
    </ligand>
</feature>
<dbReference type="GO" id="GO:0008479">
    <property type="term" value="F:tRNA-guanosine(34) queuine transglycosylase activity"/>
    <property type="evidence" value="ECO:0007669"/>
    <property type="project" value="UniProtKB-UniRule"/>
</dbReference>
<evidence type="ECO:0000259" key="6">
    <source>
        <dbReference type="Pfam" id="PF01702"/>
    </source>
</evidence>
<feature type="binding site" evidence="5">
    <location>
        <position position="215"/>
    </location>
    <ligand>
        <name>substrate</name>
    </ligand>
</feature>
<dbReference type="GO" id="GO:0046872">
    <property type="term" value="F:metal ion binding"/>
    <property type="evidence" value="ECO:0007669"/>
    <property type="project" value="UniProtKB-KW"/>
</dbReference>
<feature type="binding site" evidence="5">
    <location>
        <position position="308"/>
    </location>
    <ligand>
        <name>Zn(2+)</name>
        <dbReference type="ChEBI" id="CHEBI:29105"/>
    </ligand>
</feature>
<comment type="similarity">
    <text evidence="5">Belongs to the queuine tRNA-ribosyltransferase family.</text>
</comment>
<dbReference type="EMBL" id="VXPY01000084">
    <property type="protein sequence ID" value="MYD90997.1"/>
    <property type="molecule type" value="Genomic_DNA"/>
</dbReference>
<dbReference type="InterPro" id="IPR004803">
    <property type="entry name" value="TGT"/>
</dbReference>
<evidence type="ECO:0000256" key="1">
    <source>
        <dbReference type="ARBA" id="ARBA00022676"/>
    </source>
</evidence>
<feature type="binding site" evidence="5">
    <location>
        <position position="334"/>
    </location>
    <ligand>
        <name>Zn(2+)</name>
        <dbReference type="ChEBI" id="CHEBI:29105"/>
    </ligand>
</feature>
<feature type="domain" description="tRNA-guanine(15) transglycosylase-like" evidence="6">
    <location>
        <begin position="15"/>
        <end position="366"/>
    </location>
</feature>
<reference evidence="7" key="1">
    <citation type="submission" date="2019-09" db="EMBL/GenBank/DDBJ databases">
        <title>Characterisation of the sponge microbiome using genome-centric metagenomics.</title>
        <authorList>
            <person name="Engelberts J.P."/>
            <person name="Robbins S.J."/>
            <person name="De Goeij J.M."/>
            <person name="Aranda M."/>
            <person name="Bell S.C."/>
            <person name="Webster N.S."/>
        </authorList>
    </citation>
    <scope>NUCLEOTIDE SEQUENCE</scope>
    <source>
        <strain evidence="7">SB0662_bin_9</strain>
    </source>
</reference>
<dbReference type="InterPro" id="IPR050076">
    <property type="entry name" value="ArchSynthase1/Queuine_TRR"/>
</dbReference>
<feature type="binding site" evidence="5">
    <location>
        <begin position="93"/>
        <end position="97"/>
    </location>
    <ligand>
        <name>substrate</name>
    </ligand>
</feature>
<feature type="binding site" evidence="5">
    <location>
        <position position="303"/>
    </location>
    <ligand>
        <name>Zn(2+)</name>
        <dbReference type="ChEBI" id="CHEBI:29105"/>
    </ligand>
</feature>
<keyword evidence="1 5" id="KW-0328">Glycosyltransferase</keyword>
<keyword evidence="3 5" id="KW-0819">tRNA processing</keyword>
<keyword evidence="5" id="KW-0479">Metal-binding</keyword>
<organism evidence="7">
    <name type="scientific">Caldilineaceae bacterium SB0662_bin_9</name>
    <dbReference type="NCBI Taxonomy" id="2605258"/>
    <lineage>
        <taxon>Bacteria</taxon>
        <taxon>Bacillati</taxon>
        <taxon>Chloroflexota</taxon>
        <taxon>Caldilineae</taxon>
        <taxon>Caldilineales</taxon>
        <taxon>Caldilineaceae</taxon>
    </lineage>
</organism>
<feature type="binding site" evidence="5">
    <location>
        <position position="188"/>
    </location>
    <ligand>
        <name>substrate</name>
    </ligand>
</feature>
<keyword evidence="5" id="KW-0862">Zinc</keyword>
<dbReference type="NCBIfam" id="TIGR00449">
    <property type="entry name" value="tgt_general"/>
    <property type="match status" value="1"/>
</dbReference>
<dbReference type="SUPFAM" id="SSF51713">
    <property type="entry name" value="tRNA-guanine transglycosylase"/>
    <property type="match status" value="1"/>
</dbReference>
<comment type="caution">
    <text evidence="7">The sequence shown here is derived from an EMBL/GenBank/DDBJ whole genome shotgun (WGS) entry which is preliminary data.</text>
</comment>
<comment type="function">
    <text evidence="5">Catalyzes the base-exchange of a guanine (G) residue with the queuine precursor 7-aminomethyl-7-deazaguanine (PreQ1) at position 34 (anticodon wobble position) in tRNAs with GU(N) anticodons (tRNA-Asp, -Asn, -His and -Tyr). Catalysis occurs through a double-displacement mechanism. The nucleophile active site attacks the C1' of nucleotide 34 to detach the guanine base from the RNA, forming a covalent enzyme-RNA intermediate. The proton acceptor active site deprotonates the incoming PreQ1, allowing a nucleophilic attack on the C1' of the ribose to form the product. After dissociation, two additional enzymatic reactions on the tRNA convert PreQ1 to queuine (Q), resulting in the hypermodified nucleoside queuosine (7-(((4,5-cis-dihydroxy-2-cyclopenten-1-yl)amino)methyl)-7-deazaguanosine).</text>
</comment>
<dbReference type="EC" id="2.4.2.29" evidence="5"/>
<sequence length="390" mass="43681">MTFRVPFQIRAACGQARRGRMETAHGVVETPAWAPVATQAAVKTLDMRDVGTTGTRWLLANAYHLFLRPGHLRIAELGGLHRFMGWSGSILTDSGGFQVFSLARQRRVEDDAVVFKSHLDGRIVRYTPELAVEIQEALGSDIAMVLDECADPQDRDGLLHALDVTHRWAHRCRAVHRRPDQALFGIVQGGVFEDLRQRSAATLAAMDFAGYAIGGLAVGETKEEMYRTLEFTCPALPEDRPRYLMGVGAPEDVVEAVWQGVDLFDSVMPTRLARNGAVLHPEGRLNLRNAAHAEDAAPIHAGCHCYTCRTCSRAYLHHLVRCREVSALRLCTLHNVFFMQTLMQDLRDAIGRGDLDAFRAEFHGRYRIADQTARHVQRRLWLASQASRHR</sequence>
<dbReference type="Pfam" id="PF01702">
    <property type="entry name" value="TGT"/>
    <property type="match status" value="1"/>
</dbReference>
<comment type="pathway">
    <text evidence="5">tRNA modification; tRNA-queuosine biosynthesis.</text>
</comment>
<comment type="cofactor">
    <cofactor evidence="5">
        <name>Zn(2+)</name>
        <dbReference type="ChEBI" id="CHEBI:29105"/>
    </cofactor>
    <text evidence="5">Binds 1 zinc ion per subunit.</text>
</comment>
<dbReference type="InterPro" id="IPR002616">
    <property type="entry name" value="tRNA_ribo_trans-like"/>
</dbReference>
<keyword evidence="2 5" id="KW-0808">Transferase</keyword>
<feature type="region of interest" description="RNA binding; important for wobble base 34 recognition" evidence="5">
    <location>
        <begin position="270"/>
        <end position="274"/>
    </location>
</feature>
<feature type="active site" description="Nucleophile" evidence="5">
    <location>
        <position position="265"/>
    </location>
</feature>
<comment type="subunit">
    <text evidence="5">Homodimer. Within each dimer, one monomer is responsible for RNA recognition and catalysis, while the other monomer binds to the replacement base PreQ1.</text>
</comment>
<dbReference type="Gene3D" id="3.20.20.105">
    <property type="entry name" value="Queuine tRNA-ribosyltransferase-like"/>
    <property type="match status" value="1"/>
</dbReference>
<dbReference type="HAMAP" id="MF_00168">
    <property type="entry name" value="Q_tRNA_Tgt"/>
    <property type="match status" value="1"/>
</dbReference>
<evidence type="ECO:0000256" key="2">
    <source>
        <dbReference type="ARBA" id="ARBA00022679"/>
    </source>
</evidence>
<name>A0A6B1DVE8_9CHLR</name>
<evidence type="ECO:0000313" key="7">
    <source>
        <dbReference type="EMBL" id="MYD90997.1"/>
    </source>
</evidence>
<dbReference type="UniPathway" id="UPA00392"/>
<evidence type="ECO:0000256" key="3">
    <source>
        <dbReference type="ARBA" id="ARBA00022694"/>
    </source>
</evidence>
<proteinExistence type="inferred from homology"/>
<dbReference type="GO" id="GO:0008616">
    <property type="term" value="P:tRNA queuosine(34) biosynthetic process"/>
    <property type="evidence" value="ECO:0007669"/>
    <property type="project" value="UniProtKB-UniRule"/>
</dbReference>